<dbReference type="PANTHER" id="PTHR24242">
    <property type="entry name" value="G-PROTEIN COUPLED RECEPTOR"/>
    <property type="match status" value="1"/>
</dbReference>
<dbReference type="PROSITE" id="PS50262">
    <property type="entry name" value="G_PROTEIN_RECEP_F1_2"/>
    <property type="match status" value="1"/>
</dbReference>
<dbReference type="AlphaFoldDB" id="A0AAV7BN20"/>
<gene>
    <name evidence="16" type="ORF">GDO81_008914</name>
</gene>
<feature type="transmembrane region" description="Helical" evidence="14">
    <location>
        <begin position="186"/>
        <end position="210"/>
    </location>
</feature>
<evidence type="ECO:0000256" key="9">
    <source>
        <dbReference type="ARBA" id="ARBA00023157"/>
    </source>
</evidence>
<keyword evidence="2 14" id="KW-1003">Cell membrane</keyword>
<evidence type="ECO:0000256" key="11">
    <source>
        <dbReference type="ARBA" id="ARBA00023180"/>
    </source>
</evidence>
<keyword evidence="9" id="KW-1015">Disulfide bond</keyword>
<keyword evidence="17" id="KW-1185">Reference proteome</keyword>
<dbReference type="FunFam" id="1.20.1070.10:FF:000010">
    <property type="entry name" value="Olfactory receptor"/>
    <property type="match status" value="1"/>
</dbReference>
<dbReference type="PROSITE" id="PS00237">
    <property type="entry name" value="G_PROTEIN_RECEP_F1_1"/>
    <property type="match status" value="1"/>
</dbReference>
<feature type="domain" description="G-protein coupled receptors family 1 profile" evidence="15">
    <location>
        <begin position="87"/>
        <end position="335"/>
    </location>
</feature>
<feature type="transmembrane region" description="Helical" evidence="14">
    <location>
        <begin position="107"/>
        <end position="132"/>
    </location>
</feature>
<evidence type="ECO:0000256" key="1">
    <source>
        <dbReference type="ARBA" id="ARBA00004651"/>
    </source>
</evidence>
<keyword evidence="8 14" id="KW-0472">Membrane</keyword>
<comment type="similarity">
    <text evidence="13">Belongs to the G-protein coupled receptor 1 family.</text>
</comment>
<evidence type="ECO:0000256" key="2">
    <source>
        <dbReference type="ARBA" id="ARBA00022475"/>
    </source>
</evidence>
<evidence type="ECO:0000256" key="3">
    <source>
        <dbReference type="ARBA" id="ARBA00022606"/>
    </source>
</evidence>
<keyword evidence="10 13" id="KW-0675">Receptor</keyword>
<evidence type="ECO:0000256" key="5">
    <source>
        <dbReference type="ARBA" id="ARBA00022725"/>
    </source>
</evidence>
<dbReference type="SUPFAM" id="SSF81321">
    <property type="entry name" value="Family A G protein-coupled receptor-like"/>
    <property type="match status" value="1"/>
</dbReference>
<evidence type="ECO:0000313" key="17">
    <source>
        <dbReference type="Proteomes" id="UP000824782"/>
    </source>
</evidence>
<proteinExistence type="inferred from homology"/>
<evidence type="ECO:0000256" key="6">
    <source>
        <dbReference type="ARBA" id="ARBA00022989"/>
    </source>
</evidence>
<dbReference type="GO" id="GO:0004930">
    <property type="term" value="F:G protein-coupled receptor activity"/>
    <property type="evidence" value="ECO:0007669"/>
    <property type="project" value="UniProtKB-KW"/>
</dbReference>
<dbReference type="Pfam" id="PF13853">
    <property type="entry name" value="7tm_4"/>
    <property type="match status" value="1"/>
</dbReference>
<keyword evidence="5 14" id="KW-0552">Olfaction</keyword>
<feature type="transmembrane region" description="Helical" evidence="14">
    <location>
        <begin position="144"/>
        <end position="166"/>
    </location>
</feature>
<evidence type="ECO:0000256" key="12">
    <source>
        <dbReference type="ARBA" id="ARBA00023224"/>
    </source>
</evidence>
<dbReference type="Gene3D" id="1.20.1070.10">
    <property type="entry name" value="Rhodopsin 7-helix transmembrane proteins"/>
    <property type="match status" value="1"/>
</dbReference>
<dbReference type="InterPro" id="IPR050939">
    <property type="entry name" value="Olfactory_GPCR1"/>
</dbReference>
<keyword evidence="6 14" id="KW-1133">Transmembrane helix</keyword>
<dbReference type="InterPro" id="IPR000276">
    <property type="entry name" value="GPCR_Rhodpsn"/>
</dbReference>
<feature type="transmembrane region" description="Helical" evidence="14">
    <location>
        <begin position="248"/>
        <end position="271"/>
    </location>
</feature>
<organism evidence="16 17">
    <name type="scientific">Engystomops pustulosus</name>
    <name type="common">Tungara frog</name>
    <name type="synonym">Physalaemus pustulosus</name>
    <dbReference type="NCBI Taxonomy" id="76066"/>
    <lineage>
        <taxon>Eukaryota</taxon>
        <taxon>Metazoa</taxon>
        <taxon>Chordata</taxon>
        <taxon>Craniata</taxon>
        <taxon>Vertebrata</taxon>
        <taxon>Euteleostomi</taxon>
        <taxon>Amphibia</taxon>
        <taxon>Batrachia</taxon>
        <taxon>Anura</taxon>
        <taxon>Neobatrachia</taxon>
        <taxon>Hyloidea</taxon>
        <taxon>Leptodactylidae</taxon>
        <taxon>Leiuperinae</taxon>
        <taxon>Engystomops</taxon>
    </lineage>
</organism>
<keyword evidence="4 13" id="KW-0812">Transmembrane</keyword>
<feature type="transmembrane region" description="Helical" evidence="14">
    <location>
        <begin position="283"/>
        <end position="306"/>
    </location>
</feature>
<sequence>MCGKRGWLNPRRSRAVVASVFDWVRGRWGPSRRTSSSSRIDLMWGSPMWRNQTVVTVIFLVGFQGSQLFRNVLFLLFLVVFCTTICGNLLIIVLVSTSRILHTPMYFFISQLSTCDILLSLNIVPNLFHLLLNNGANIRFADCFTQFYFFCALEVFECVLLSLMSYDRYVAICNPLRYTSIMTSSYCVKMISFCYFVAFLGSFIVAVTLANLRFCGAKINHFFCDFVPLLELVCSFGSIVYFEIYGLGFPIIMTATTIIAVSYTFIVLAVLRISTSTGRQKAFFTCSSHLIVVSIFYTTLVTVYIILSKLQIATISKVGPLLYTVFTPFINPIIYSFRNKDIKKAAQETFHKQDFQFS</sequence>
<dbReference type="PRINTS" id="PR00245">
    <property type="entry name" value="OLFACTORYR"/>
</dbReference>
<protein>
    <recommendedName>
        <fullName evidence="14">Olfactory receptor</fullName>
    </recommendedName>
</protein>
<keyword evidence="7 13" id="KW-0297">G-protein coupled receptor</keyword>
<dbReference type="InterPro" id="IPR017452">
    <property type="entry name" value="GPCR_Rhodpsn_7TM"/>
</dbReference>
<dbReference type="GO" id="GO:0005886">
    <property type="term" value="C:plasma membrane"/>
    <property type="evidence" value="ECO:0007669"/>
    <property type="project" value="UniProtKB-SubCell"/>
</dbReference>
<comment type="caution">
    <text evidence="16">The sequence shown here is derived from an EMBL/GenBank/DDBJ whole genome shotgun (WGS) entry which is preliminary data.</text>
</comment>
<evidence type="ECO:0000256" key="4">
    <source>
        <dbReference type="ARBA" id="ARBA00022692"/>
    </source>
</evidence>
<dbReference type="GO" id="GO:0004984">
    <property type="term" value="F:olfactory receptor activity"/>
    <property type="evidence" value="ECO:0007669"/>
    <property type="project" value="InterPro"/>
</dbReference>
<feature type="transmembrane region" description="Helical" evidence="14">
    <location>
        <begin position="72"/>
        <end position="95"/>
    </location>
</feature>
<evidence type="ECO:0000256" key="8">
    <source>
        <dbReference type="ARBA" id="ARBA00023136"/>
    </source>
</evidence>
<dbReference type="PANTHER" id="PTHR24242:SF253">
    <property type="entry name" value="OLFACTORY RECEPTOR-RELATED"/>
    <property type="match status" value="1"/>
</dbReference>
<keyword evidence="12 13" id="KW-0807">Transducer</keyword>
<dbReference type="EMBL" id="WNYA01000004">
    <property type="protein sequence ID" value="KAG8573891.1"/>
    <property type="molecule type" value="Genomic_DNA"/>
</dbReference>
<dbReference type="Proteomes" id="UP000824782">
    <property type="component" value="Unassembled WGS sequence"/>
</dbReference>
<comment type="subcellular location">
    <subcellularLocation>
        <location evidence="1 14">Cell membrane</location>
        <topology evidence="1 14">Multi-pass membrane protein</topology>
    </subcellularLocation>
</comment>
<dbReference type="PRINTS" id="PR00237">
    <property type="entry name" value="GPCRRHODOPSN"/>
</dbReference>
<evidence type="ECO:0000256" key="13">
    <source>
        <dbReference type="RuleBase" id="RU000688"/>
    </source>
</evidence>
<accession>A0AAV7BN20</accession>
<evidence type="ECO:0000256" key="10">
    <source>
        <dbReference type="ARBA" id="ARBA00023170"/>
    </source>
</evidence>
<evidence type="ECO:0000259" key="15">
    <source>
        <dbReference type="PROSITE" id="PS50262"/>
    </source>
</evidence>
<dbReference type="InterPro" id="IPR000725">
    <property type="entry name" value="Olfact_rcpt"/>
</dbReference>
<name>A0AAV7BN20_ENGPU</name>
<keyword evidence="11" id="KW-0325">Glycoprotein</keyword>
<keyword evidence="3 14" id="KW-0716">Sensory transduction</keyword>
<evidence type="ECO:0000256" key="7">
    <source>
        <dbReference type="ARBA" id="ARBA00023040"/>
    </source>
</evidence>
<feature type="transmembrane region" description="Helical" evidence="14">
    <location>
        <begin position="222"/>
        <end position="242"/>
    </location>
</feature>
<feature type="transmembrane region" description="Helical" evidence="14">
    <location>
        <begin position="318"/>
        <end position="337"/>
    </location>
</feature>
<evidence type="ECO:0000313" key="16">
    <source>
        <dbReference type="EMBL" id="KAG8573891.1"/>
    </source>
</evidence>
<evidence type="ECO:0000256" key="14">
    <source>
        <dbReference type="RuleBase" id="RU363047"/>
    </source>
</evidence>
<reference evidence="16" key="1">
    <citation type="thesis" date="2020" institute="ProQuest LLC" country="789 East Eisenhower Parkway, Ann Arbor, MI, USA">
        <title>Comparative Genomics and Chromosome Evolution.</title>
        <authorList>
            <person name="Mudd A.B."/>
        </authorList>
    </citation>
    <scope>NUCLEOTIDE SEQUENCE</scope>
    <source>
        <strain evidence="16">237g6f4</strain>
        <tissue evidence="16">Blood</tissue>
    </source>
</reference>